<sequence>MGENSAKTLFLLIFAIILCSYPLYTTAAIRTFTYQEQIDYGPQVFARVWDTKAYDDGTMVMRIARKNPSTSTPTSPCFYEMLSLRFIYPNGTVVEKDIKLDIQSFNYCVIANEALTEEFLKYFLIRNNQILVTYHNATDLNDVNSYVQWGMIIDFDGNVLDRTPFGFAFVDKTVQPSRVIPKAQIQANINSDKGFLRINLIRDTTDLEWQQYKIEPEGTFTKLTSGTIPFANYGMVSSYLMATVDEGYAIAFANTTTSTYNASNPLLPQGQLFILPLEFNTTAGVPLLLYQTPIPGLTFTSLFCDIAFAGIGQVCTLTALQKDPTGVTPDRNFYVKVNFLSSGSVSSFQVLNRLLPVANANFIWVVKSLPYGGYLLTNTVTDVATATITISGYLFDENSENPIQWEFPEPELTDVKGVFQVLKNNTLLVAQPDKTNSWQFQAIDLPRFVGDKDRGYSNFNVESTSPGIQSTISPDISQISISFFNPVEQSLGQLSIYQTDGSLRQTIPSSLCNIDDTGKIVSADILSSTFSILKGSYYVKMDNNFVRDKAFKEPLLGIRENVWTFTSEGKKDAFSPKTNGLLRLTVSGSQYFDSLPQSQRGDFFNKLLDELSVAVPVSRPRLSSNERTQVDNTLNEKSYLVNIEIKETRDENEHSAVSVVKIIDTMIKNKEQTPIGQGQIANYLDETYGLHPSPDLWESYKFRLLGLFLIVGLLIVLFLFAQRRDSNGNNIAILQLGLIIFDLVMDILFVSNNGKDVPELYIPSVVFVTMPISINTMFAFYIITKENTRHKFFQWFTAHGKVASVFTVLAGADIEALNILHSNLAGFPFFRAPFSDEAKSKIFWGACLNIFTEDIPQVVIQIVYRNRTVSYDNLIPLLTLISSAVNLTINIIGRLYQATNRLRHSKSTNYDNTNDSDDFGGLATVVPTPSDTSNNKKDLEGRLEEGDTSREIPKESLPQNYLGDVLNLNNSDEKLGLGNVLNKSFNASNSNVGNDSNKNQSKGMTFLKRMVSKKE</sequence>
<feature type="chain" id="PRO_5018100676" evidence="3">
    <location>
        <begin position="28"/>
        <end position="1015"/>
    </location>
</feature>
<protein>
    <submittedName>
        <fullName evidence="4">Uncharacterized protein</fullName>
    </submittedName>
</protein>
<keyword evidence="2" id="KW-0812">Transmembrane</keyword>
<reference evidence="4 5" key="1">
    <citation type="submission" date="2018-06" db="EMBL/GenBank/DDBJ databases">
        <title>Comparative genomics reveals the genomic features of Rhizophagus irregularis, R. cerebriforme, R. diaphanum and Gigaspora rosea, and their symbiotic lifestyle signature.</title>
        <authorList>
            <person name="Morin E."/>
            <person name="San Clemente H."/>
            <person name="Chen E.C.H."/>
            <person name="De La Providencia I."/>
            <person name="Hainaut M."/>
            <person name="Kuo A."/>
            <person name="Kohler A."/>
            <person name="Murat C."/>
            <person name="Tang N."/>
            <person name="Roy S."/>
            <person name="Loubradou J."/>
            <person name="Henrissat B."/>
            <person name="Grigoriev I.V."/>
            <person name="Corradi N."/>
            <person name="Roux C."/>
            <person name="Martin F.M."/>
        </authorList>
    </citation>
    <scope>NUCLEOTIDE SEQUENCE [LARGE SCALE GENOMIC DNA]</scope>
    <source>
        <strain evidence="4 5">DAOM 227022</strain>
    </source>
</reference>
<dbReference type="AlphaFoldDB" id="A0A397S118"/>
<feature type="transmembrane region" description="Helical" evidence="2">
    <location>
        <begin position="732"/>
        <end position="749"/>
    </location>
</feature>
<comment type="caution">
    <text evidence="4">The sequence shown here is derived from an EMBL/GenBank/DDBJ whole genome shotgun (WGS) entry which is preliminary data.</text>
</comment>
<name>A0A397S118_9GLOM</name>
<keyword evidence="2" id="KW-0472">Membrane</keyword>
<feature type="region of interest" description="Disordered" evidence="1">
    <location>
        <begin position="987"/>
        <end position="1015"/>
    </location>
</feature>
<dbReference type="STRING" id="658196.A0A397S118"/>
<feature type="compositionally biased region" description="Basic and acidic residues" evidence="1">
    <location>
        <begin position="934"/>
        <end position="954"/>
    </location>
</feature>
<keyword evidence="5" id="KW-1185">Reference proteome</keyword>
<dbReference type="Proteomes" id="UP000265703">
    <property type="component" value="Unassembled WGS sequence"/>
</dbReference>
<dbReference type="OrthoDB" id="2420894at2759"/>
<keyword evidence="2" id="KW-1133">Transmembrane helix</keyword>
<feature type="transmembrane region" description="Helical" evidence="2">
    <location>
        <begin position="702"/>
        <end position="720"/>
    </location>
</feature>
<evidence type="ECO:0000313" key="5">
    <source>
        <dbReference type="Proteomes" id="UP000265703"/>
    </source>
</evidence>
<feature type="transmembrane region" description="Helical" evidence="2">
    <location>
        <begin position="874"/>
        <end position="896"/>
    </location>
</feature>
<evidence type="ECO:0000256" key="3">
    <source>
        <dbReference type="SAM" id="SignalP"/>
    </source>
</evidence>
<dbReference type="EMBL" id="QKYT01001041">
    <property type="protein sequence ID" value="RIA80123.1"/>
    <property type="molecule type" value="Genomic_DNA"/>
</dbReference>
<feature type="signal peptide" evidence="3">
    <location>
        <begin position="1"/>
        <end position="27"/>
    </location>
</feature>
<feature type="compositionally biased region" description="Polar residues" evidence="1">
    <location>
        <begin position="987"/>
        <end position="1003"/>
    </location>
</feature>
<accession>A0A397S118</accession>
<gene>
    <name evidence="4" type="ORF">C1645_793218</name>
</gene>
<evidence type="ECO:0000256" key="1">
    <source>
        <dbReference type="SAM" id="MobiDB-lite"/>
    </source>
</evidence>
<keyword evidence="3" id="KW-0732">Signal</keyword>
<feature type="region of interest" description="Disordered" evidence="1">
    <location>
        <begin position="907"/>
        <end position="957"/>
    </location>
</feature>
<evidence type="ECO:0000256" key="2">
    <source>
        <dbReference type="SAM" id="Phobius"/>
    </source>
</evidence>
<evidence type="ECO:0000313" key="4">
    <source>
        <dbReference type="EMBL" id="RIA80123.1"/>
    </source>
</evidence>
<organism evidence="4 5">
    <name type="scientific">Glomus cerebriforme</name>
    <dbReference type="NCBI Taxonomy" id="658196"/>
    <lineage>
        <taxon>Eukaryota</taxon>
        <taxon>Fungi</taxon>
        <taxon>Fungi incertae sedis</taxon>
        <taxon>Mucoromycota</taxon>
        <taxon>Glomeromycotina</taxon>
        <taxon>Glomeromycetes</taxon>
        <taxon>Glomerales</taxon>
        <taxon>Glomeraceae</taxon>
        <taxon>Glomus</taxon>
    </lineage>
</organism>
<feature type="transmembrane region" description="Helical" evidence="2">
    <location>
        <begin position="761"/>
        <end position="783"/>
    </location>
</feature>
<proteinExistence type="predicted"/>